<feature type="domain" description="Sodium/calcium exchanger membrane region" evidence="6">
    <location>
        <begin position="176"/>
        <end position="315"/>
    </location>
</feature>
<comment type="subcellular location">
    <subcellularLocation>
        <location evidence="1">Membrane</location>
        <topology evidence="1">Multi-pass membrane protein</topology>
    </subcellularLocation>
</comment>
<name>A0AAE3DZ93_9FIRM</name>
<dbReference type="Gene3D" id="1.20.1420.30">
    <property type="entry name" value="NCX, central ion-binding region"/>
    <property type="match status" value="1"/>
</dbReference>
<feature type="transmembrane region" description="Helical" evidence="5">
    <location>
        <begin position="244"/>
        <end position="265"/>
    </location>
</feature>
<sequence>MVLMILFLVIGFVLLVKGADLFVDGACDLSAKLRIPAYIVGLTVVAFGTSLPEAAVSITASLQGSNEIAIGNIIGSNIFNTLVVLGASALFAPVAVKGNILKRDFPFCIGITAVMIVLLMTLNHGDIALTRLDGIILLALFAVFMVGSVVMGKKESKLIESAEDSEKADLPMWKCLLFIIIGFVGVVVGGQLTVKGAKELALMAGMSERVVGLTVVAIGTSLPELVTSIVAARKQQNDIAVGNVIGSNIFNLLFILGISATIGTIGTDFNVVIDGCVLIGICLFTYIFALANKKINRPCGVVMIFMYVAYTVYLLVR</sequence>
<reference evidence="7 8" key="1">
    <citation type="submission" date="2021-10" db="EMBL/GenBank/DDBJ databases">
        <title>Anaerobic single-cell dispensing facilitates the cultivation of human gut bacteria.</title>
        <authorList>
            <person name="Afrizal A."/>
        </authorList>
    </citation>
    <scope>NUCLEOTIDE SEQUENCE [LARGE SCALE GENOMIC DNA]</scope>
    <source>
        <strain evidence="7 8">CLA-AA-H232</strain>
    </source>
</reference>
<feature type="domain" description="Sodium/calcium exchanger membrane region" evidence="6">
    <location>
        <begin position="5"/>
        <end position="148"/>
    </location>
</feature>
<dbReference type="InterPro" id="IPR004481">
    <property type="entry name" value="K/Na/Ca-exchanger"/>
</dbReference>
<dbReference type="AlphaFoldDB" id="A0AAE3DZ93"/>
<dbReference type="GO" id="GO:0005262">
    <property type="term" value="F:calcium channel activity"/>
    <property type="evidence" value="ECO:0007669"/>
    <property type="project" value="TreeGrafter"/>
</dbReference>
<dbReference type="EMBL" id="JAJEQM010000012">
    <property type="protein sequence ID" value="MCC2210935.1"/>
    <property type="molecule type" value="Genomic_DNA"/>
</dbReference>
<dbReference type="InterPro" id="IPR004837">
    <property type="entry name" value="NaCa_Exmemb"/>
</dbReference>
<dbReference type="GO" id="GO:0006874">
    <property type="term" value="P:intracellular calcium ion homeostasis"/>
    <property type="evidence" value="ECO:0007669"/>
    <property type="project" value="TreeGrafter"/>
</dbReference>
<keyword evidence="4 5" id="KW-0472">Membrane</keyword>
<evidence type="ECO:0000313" key="8">
    <source>
        <dbReference type="Proteomes" id="UP001198242"/>
    </source>
</evidence>
<evidence type="ECO:0000313" key="7">
    <source>
        <dbReference type="EMBL" id="MCC2210935.1"/>
    </source>
</evidence>
<evidence type="ECO:0000256" key="3">
    <source>
        <dbReference type="ARBA" id="ARBA00022989"/>
    </source>
</evidence>
<gene>
    <name evidence="7" type="ORF">LKE05_09070</name>
</gene>
<feature type="transmembrane region" description="Helical" evidence="5">
    <location>
        <begin position="134"/>
        <end position="151"/>
    </location>
</feature>
<comment type="caution">
    <text evidence="7">The sequence shown here is derived from an EMBL/GenBank/DDBJ whole genome shotgun (WGS) entry which is preliminary data.</text>
</comment>
<dbReference type="RefSeq" id="WP_308456607.1">
    <property type="nucleotide sequence ID" value="NZ_JAJEQM010000012.1"/>
</dbReference>
<feature type="transmembrane region" description="Helical" evidence="5">
    <location>
        <begin position="210"/>
        <end position="232"/>
    </location>
</feature>
<evidence type="ECO:0000256" key="2">
    <source>
        <dbReference type="ARBA" id="ARBA00022692"/>
    </source>
</evidence>
<feature type="transmembrane region" description="Helical" evidence="5">
    <location>
        <begin position="68"/>
        <end position="92"/>
    </location>
</feature>
<dbReference type="Pfam" id="PF01699">
    <property type="entry name" value="Na_Ca_ex"/>
    <property type="match status" value="2"/>
</dbReference>
<dbReference type="InterPro" id="IPR044880">
    <property type="entry name" value="NCX_ion-bd_dom_sf"/>
</dbReference>
<feature type="transmembrane region" description="Helical" evidence="5">
    <location>
        <begin position="271"/>
        <end position="291"/>
    </location>
</feature>
<keyword evidence="3 5" id="KW-1133">Transmembrane helix</keyword>
<dbReference type="PANTHER" id="PTHR10846">
    <property type="entry name" value="SODIUM/POTASSIUM/CALCIUM EXCHANGER"/>
    <property type="match status" value="1"/>
</dbReference>
<organism evidence="7 8">
    <name type="scientific">Hominilimicola fabiformis</name>
    <dbReference type="NCBI Taxonomy" id="2885356"/>
    <lineage>
        <taxon>Bacteria</taxon>
        <taxon>Bacillati</taxon>
        <taxon>Bacillota</taxon>
        <taxon>Clostridia</taxon>
        <taxon>Eubacteriales</taxon>
        <taxon>Oscillospiraceae</taxon>
        <taxon>Hominilimicola</taxon>
    </lineage>
</organism>
<evidence type="ECO:0000256" key="5">
    <source>
        <dbReference type="SAM" id="Phobius"/>
    </source>
</evidence>
<dbReference type="PANTHER" id="PTHR10846:SF8">
    <property type="entry name" value="INNER MEMBRANE PROTEIN YRBG"/>
    <property type="match status" value="1"/>
</dbReference>
<evidence type="ECO:0000259" key="6">
    <source>
        <dbReference type="Pfam" id="PF01699"/>
    </source>
</evidence>
<keyword evidence="8" id="KW-1185">Reference proteome</keyword>
<proteinExistence type="predicted"/>
<dbReference type="NCBIfam" id="TIGR00367">
    <property type="entry name" value="calcium/sodium antiporter"/>
    <property type="match status" value="1"/>
</dbReference>
<accession>A0AAE3DZ93</accession>
<feature type="transmembrane region" description="Helical" evidence="5">
    <location>
        <begin position="172"/>
        <end position="190"/>
    </location>
</feature>
<dbReference type="Proteomes" id="UP001198242">
    <property type="component" value="Unassembled WGS sequence"/>
</dbReference>
<dbReference type="GO" id="GO:0008273">
    <property type="term" value="F:calcium, potassium:sodium antiporter activity"/>
    <property type="evidence" value="ECO:0007669"/>
    <property type="project" value="TreeGrafter"/>
</dbReference>
<feature type="transmembrane region" description="Helical" evidence="5">
    <location>
        <begin position="298"/>
        <end position="316"/>
    </location>
</feature>
<dbReference type="GO" id="GO:0005886">
    <property type="term" value="C:plasma membrane"/>
    <property type="evidence" value="ECO:0007669"/>
    <property type="project" value="TreeGrafter"/>
</dbReference>
<evidence type="ECO:0000256" key="4">
    <source>
        <dbReference type="ARBA" id="ARBA00023136"/>
    </source>
</evidence>
<evidence type="ECO:0000256" key="1">
    <source>
        <dbReference type="ARBA" id="ARBA00004141"/>
    </source>
</evidence>
<keyword evidence="2 5" id="KW-0812">Transmembrane</keyword>
<protein>
    <submittedName>
        <fullName evidence="7">Calcium/sodium antiporter</fullName>
    </submittedName>
</protein>
<feature type="transmembrane region" description="Helical" evidence="5">
    <location>
        <begin position="104"/>
        <end position="122"/>
    </location>
</feature>